<dbReference type="EMBL" id="JABXBU010002072">
    <property type="protein sequence ID" value="KAF8777390.1"/>
    <property type="molecule type" value="Genomic_DNA"/>
</dbReference>
<name>A0A8T0ENL9_ARGBR</name>
<keyword evidence="3" id="KW-1185">Reference proteome</keyword>
<evidence type="ECO:0000256" key="1">
    <source>
        <dbReference type="SAM" id="SignalP"/>
    </source>
</evidence>
<reference evidence="2" key="2">
    <citation type="submission" date="2020-06" db="EMBL/GenBank/DDBJ databases">
        <authorList>
            <person name="Sheffer M."/>
        </authorList>
    </citation>
    <scope>NUCLEOTIDE SEQUENCE</scope>
</reference>
<protein>
    <submittedName>
        <fullName evidence="2">Uncharacterized protein</fullName>
    </submittedName>
</protein>
<gene>
    <name evidence="2" type="ORF">HNY73_014258</name>
</gene>
<organism evidence="2 3">
    <name type="scientific">Argiope bruennichi</name>
    <name type="common">Wasp spider</name>
    <name type="synonym">Aranea bruennichi</name>
    <dbReference type="NCBI Taxonomy" id="94029"/>
    <lineage>
        <taxon>Eukaryota</taxon>
        <taxon>Metazoa</taxon>
        <taxon>Ecdysozoa</taxon>
        <taxon>Arthropoda</taxon>
        <taxon>Chelicerata</taxon>
        <taxon>Arachnida</taxon>
        <taxon>Araneae</taxon>
        <taxon>Araneomorphae</taxon>
        <taxon>Entelegynae</taxon>
        <taxon>Araneoidea</taxon>
        <taxon>Araneidae</taxon>
        <taxon>Argiope</taxon>
    </lineage>
</organism>
<feature type="signal peptide" evidence="1">
    <location>
        <begin position="1"/>
        <end position="16"/>
    </location>
</feature>
<comment type="caution">
    <text evidence="2">The sequence shown here is derived from an EMBL/GenBank/DDBJ whole genome shotgun (WGS) entry which is preliminary data.</text>
</comment>
<accession>A0A8T0ENL9</accession>
<feature type="chain" id="PRO_5035738714" evidence="1">
    <location>
        <begin position="17"/>
        <end position="364"/>
    </location>
</feature>
<sequence>MYLAIVFIVLFRISFGLIRNSELDQLFLDLNDRNTKFYHVKNTGESDEIAQKEPIFISFLKTDVRSGNLKTSPAFSSSVLQDPLNGITEKASKVISKNILEDTLETVAEVSDVLNNKIQEDSLEIIDEKVGKSLSGGILEEPLTRKTRAAIQSKSTEIPEITVVANAELDEGNRCSCKSVTSLSKVPAVFIFVNTVIKTIQSSELLTILFDITDATPEQFGQYKCRFIADFFRRRGFINANIIAAFAVRPIAKYFDVLLPETMMQVYANYIAKFLFAEGILTADNAEKLAMMLYSKWEESAKIYKINYESGYTTKFQAITDGETGFLLSFGEFSYSESWEISFYFAHEWLLAAVDYGTLRDLTE</sequence>
<evidence type="ECO:0000313" key="3">
    <source>
        <dbReference type="Proteomes" id="UP000807504"/>
    </source>
</evidence>
<evidence type="ECO:0000313" key="2">
    <source>
        <dbReference type="EMBL" id="KAF8777390.1"/>
    </source>
</evidence>
<reference evidence="2" key="1">
    <citation type="journal article" date="2020" name="bioRxiv">
        <title>Chromosome-level reference genome of the European wasp spider Argiope bruennichi: a resource for studies on range expansion and evolutionary adaptation.</title>
        <authorList>
            <person name="Sheffer M.M."/>
            <person name="Hoppe A."/>
            <person name="Krehenwinkel H."/>
            <person name="Uhl G."/>
            <person name="Kuss A.W."/>
            <person name="Jensen L."/>
            <person name="Jensen C."/>
            <person name="Gillespie R.G."/>
            <person name="Hoff K.J."/>
            <person name="Prost S."/>
        </authorList>
    </citation>
    <scope>NUCLEOTIDE SEQUENCE</scope>
</reference>
<keyword evidence="1" id="KW-0732">Signal</keyword>
<dbReference type="Proteomes" id="UP000807504">
    <property type="component" value="Unassembled WGS sequence"/>
</dbReference>
<proteinExistence type="predicted"/>
<dbReference type="AlphaFoldDB" id="A0A8T0ENL9"/>